<organism evidence="2 3">
    <name type="scientific">Paracidobacterium acidisoli</name>
    <dbReference type="NCBI Taxonomy" id="2303751"/>
    <lineage>
        <taxon>Bacteria</taxon>
        <taxon>Pseudomonadati</taxon>
        <taxon>Acidobacteriota</taxon>
        <taxon>Terriglobia</taxon>
        <taxon>Terriglobales</taxon>
        <taxon>Acidobacteriaceae</taxon>
        <taxon>Paracidobacterium</taxon>
    </lineage>
</organism>
<dbReference type="Pfam" id="PF04238">
    <property type="entry name" value="DUF420"/>
    <property type="match status" value="1"/>
</dbReference>
<feature type="transmembrane region" description="Helical" evidence="1">
    <location>
        <begin position="20"/>
        <end position="40"/>
    </location>
</feature>
<feature type="transmembrane region" description="Helical" evidence="1">
    <location>
        <begin position="129"/>
        <end position="152"/>
    </location>
</feature>
<dbReference type="InterPro" id="IPR007352">
    <property type="entry name" value="DUF420"/>
</dbReference>
<feature type="transmembrane region" description="Helical" evidence="1">
    <location>
        <begin position="164"/>
        <end position="186"/>
    </location>
</feature>
<sequence>MASGGEIVTEAKQSESSGKVIAAILVISGLATLFLLWLIYVHPPPQGFRTRLLFLPALNAVLNGLSAVALIVGFSFIRQRKIAAHRASMITAFVFSAAFLVCYIVNHALHGDMRFAGHGAIRPAYFALLISHILLSVVALPLILTTFFFSLTGRFPQHKKIARFTLPIWLYVSVTGVVVYIMLAAWR</sequence>
<evidence type="ECO:0000256" key="1">
    <source>
        <dbReference type="SAM" id="Phobius"/>
    </source>
</evidence>
<feature type="transmembrane region" description="Helical" evidence="1">
    <location>
        <begin position="52"/>
        <end position="77"/>
    </location>
</feature>
<dbReference type="Proteomes" id="UP000264702">
    <property type="component" value="Unassembled WGS sequence"/>
</dbReference>
<keyword evidence="3" id="KW-1185">Reference proteome</keyword>
<evidence type="ECO:0000313" key="2">
    <source>
        <dbReference type="EMBL" id="RFU17627.1"/>
    </source>
</evidence>
<proteinExistence type="predicted"/>
<keyword evidence="1" id="KW-1133">Transmembrane helix</keyword>
<gene>
    <name evidence="2" type="ORF">D0Y96_05715</name>
</gene>
<accession>A0A372IRR1</accession>
<comment type="caution">
    <text evidence="2">The sequence shown here is derived from an EMBL/GenBank/DDBJ whole genome shotgun (WGS) entry which is preliminary data.</text>
</comment>
<dbReference type="RefSeq" id="WP_117298377.1">
    <property type="nucleotide sequence ID" value="NZ_QVQT02000002.1"/>
</dbReference>
<dbReference type="AlphaFoldDB" id="A0A372IRR1"/>
<dbReference type="PANTHER" id="PTHR37692">
    <property type="entry name" value="HYPOTHETICAL MEMBRANE SPANNING PROTEIN"/>
    <property type="match status" value="1"/>
</dbReference>
<dbReference type="EMBL" id="QVQT01000002">
    <property type="protein sequence ID" value="RFU17627.1"/>
    <property type="molecule type" value="Genomic_DNA"/>
</dbReference>
<feature type="transmembrane region" description="Helical" evidence="1">
    <location>
        <begin position="89"/>
        <end position="109"/>
    </location>
</feature>
<reference evidence="2 3" key="1">
    <citation type="submission" date="2018-08" db="EMBL/GenBank/DDBJ databases">
        <title>Acidipila sp. 4G-K13, an acidobacterium isolated from forest soil.</title>
        <authorList>
            <person name="Gao Z.-H."/>
            <person name="Qiu L.-H."/>
        </authorList>
    </citation>
    <scope>NUCLEOTIDE SEQUENCE [LARGE SCALE GENOMIC DNA]</scope>
    <source>
        <strain evidence="2 3">4G-K13</strain>
    </source>
</reference>
<name>A0A372IRR1_9BACT</name>
<keyword evidence="1" id="KW-0812">Transmembrane</keyword>
<evidence type="ECO:0000313" key="3">
    <source>
        <dbReference type="Proteomes" id="UP000264702"/>
    </source>
</evidence>
<dbReference type="PANTHER" id="PTHR37692:SF1">
    <property type="entry name" value="DUF420 DOMAIN-CONTAINING PROTEIN"/>
    <property type="match status" value="1"/>
</dbReference>
<dbReference type="OrthoDB" id="9811380at2"/>
<protein>
    <submittedName>
        <fullName evidence="2">DUF420 domain-containing protein</fullName>
    </submittedName>
</protein>
<keyword evidence="1" id="KW-0472">Membrane</keyword>